<name>A0AAU8DLH5_9ACTN</name>
<dbReference type="Gene3D" id="3.40.50.10320">
    <property type="entry name" value="LmbE-like"/>
    <property type="match status" value="1"/>
</dbReference>
<keyword evidence="1" id="KW-0862">Zinc</keyword>
<evidence type="ECO:0000256" key="1">
    <source>
        <dbReference type="ARBA" id="ARBA00022833"/>
    </source>
</evidence>
<dbReference type="SUPFAM" id="SSF102588">
    <property type="entry name" value="LmbE-like"/>
    <property type="match status" value="1"/>
</dbReference>
<dbReference type="AlphaFoldDB" id="A0AAU8DLH5"/>
<proteinExistence type="predicted"/>
<accession>A0AAU8DLH5</accession>
<dbReference type="GO" id="GO:0016811">
    <property type="term" value="F:hydrolase activity, acting on carbon-nitrogen (but not peptide) bonds, in linear amides"/>
    <property type="evidence" value="ECO:0007669"/>
    <property type="project" value="TreeGrafter"/>
</dbReference>
<evidence type="ECO:0000313" key="2">
    <source>
        <dbReference type="EMBL" id="XCG63107.1"/>
    </source>
</evidence>
<dbReference type="InterPro" id="IPR003737">
    <property type="entry name" value="GlcNAc_PI_deacetylase-related"/>
</dbReference>
<organism evidence="2">
    <name type="scientific">Nakamurella sp. A5-74</name>
    <dbReference type="NCBI Taxonomy" id="3158264"/>
    <lineage>
        <taxon>Bacteria</taxon>
        <taxon>Bacillati</taxon>
        <taxon>Actinomycetota</taxon>
        <taxon>Actinomycetes</taxon>
        <taxon>Nakamurellales</taxon>
        <taxon>Nakamurellaceae</taxon>
        <taxon>Nakamurella</taxon>
    </lineage>
</organism>
<dbReference type="RefSeq" id="WP_353648722.1">
    <property type="nucleotide sequence ID" value="NZ_CP159218.1"/>
</dbReference>
<dbReference type="PANTHER" id="PTHR12993:SF28">
    <property type="entry name" value="LMBE FAMILY PROTEIN"/>
    <property type="match status" value="1"/>
</dbReference>
<gene>
    <name evidence="2" type="ORF">ABLG96_18155</name>
</gene>
<sequence>MSEPAADTHAPFIVLDENFERVVLIVAHPDDVEWGLAAAVARWTSMGKQVSYLLATRGEAGIEGVAPEIAGPLREEEQRAAGVHVGVSDIVYLDLPDGGLQDAPDLVERIAAAVAERAPEVAIVQFSGAEWGPGASNHPDHIAAGLASIAALQGSGIRLYEQDPHGQVLIDVQDHLAAAVDSLAAHHEYLAVLDPDTPVRDQARKVVEQTCSPLEALGGRRGVRLRALTAEALPATA</sequence>
<dbReference type="InterPro" id="IPR024078">
    <property type="entry name" value="LmbE-like_dom_sf"/>
</dbReference>
<dbReference type="EMBL" id="CP159218">
    <property type="protein sequence ID" value="XCG63107.1"/>
    <property type="molecule type" value="Genomic_DNA"/>
</dbReference>
<dbReference type="Pfam" id="PF02585">
    <property type="entry name" value="PIG-L"/>
    <property type="match status" value="1"/>
</dbReference>
<protein>
    <submittedName>
        <fullName evidence="2">PIG-L deacetylase family protein</fullName>
    </submittedName>
</protein>
<dbReference type="PANTHER" id="PTHR12993">
    <property type="entry name" value="N-ACETYLGLUCOSAMINYL-PHOSPHATIDYLINOSITOL DE-N-ACETYLASE-RELATED"/>
    <property type="match status" value="1"/>
</dbReference>
<dbReference type="GO" id="GO:0016137">
    <property type="term" value="P:glycoside metabolic process"/>
    <property type="evidence" value="ECO:0007669"/>
    <property type="project" value="UniProtKB-ARBA"/>
</dbReference>
<reference evidence="2" key="1">
    <citation type="submission" date="2024-05" db="EMBL/GenBank/DDBJ databases">
        <authorList>
            <person name="Cai S.Y."/>
            <person name="Jin L.M."/>
            <person name="Li H.R."/>
        </authorList>
    </citation>
    <scope>NUCLEOTIDE SEQUENCE</scope>
    <source>
        <strain evidence="2">A5-74</strain>
    </source>
</reference>